<gene>
    <name evidence="2" type="ORF">EVJ48_04220</name>
</gene>
<dbReference type="AlphaFoldDB" id="A0A520XEF9"/>
<comment type="caution">
    <text evidence="2">The sequence shown here is derived from an EMBL/GenBank/DDBJ whole genome shotgun (WGS) entry which is preliminary data.</text>
</comment>
<dbReference type="InterPro" id="IPR029787">
    <property type="entry name" value="Nucleotide_cyclase"/>
</dbReference>
<protein>
    <submittedName>
        <fullName evidence="2">GGDEF domain-containing protein</fullName>
    </submittedName>
</protein>
<dbReference type="PROSITE" id="PS50887">
    <property type="entry name" value="GGDEF"/>
    <property type="match status" value="1"/>
</dbReference>
<dbReference type="CDD" id="cd01949">
    <property type="entry name" value="GGDEF"/>
    <property type="match status" value="1"/>
</dbReference>
<evidence type="ECO:0000313" key="2">
    <source>
        <dbReference type="EMBL" id="RZV39553.1"/>
    </source>
</evidence>
<dbReference type="PANTHER" id="PTHR44757">
    <property type="entry name" value="DIGUANYLATE CYCLASE DGCP"/>
    <property type="match status" value="1"/>
</dbReference>
<dbReference type="PANTHER" id="PTHR44757:SF2">
    <property type="entry name" value="BIOFILM ARCHITECTURE MAINTENANCE PROTEIN MBAA"/>
    <property type="match status" value="1"/>
</dbReference>
<evidence type="ECO:0000259" key="1">
    <source>
        <dbReference type="PROSITE" id="PS50887"/>
    </source>
</evidence>
<proteinExistence type="predicted"/>
<dbReference type="Pfam" id="PF00990">
    <property type="entry name" value="GGDEF"/>
    <property type="match status" value="1"/>
</dbReference>
<dbReference type="SUPFAM" id="SSF55073">
    <property type="entry name" value="Nucleotide cyclase"/>
    <property type="match status" value="1"/>
</dbReference>
<sequence>MEENKNCEDIGYKLIEELMEFASQKKTKEEIMHFVNIAFEYSFGAAAIMFLHKKYDSGESVKISRGYSNFFIKKINENPPYKIIENLSRLKRGLFIDFKKEKEKYDEYKVLFEHENVSELYAYELKTPYSDSYFVITYSIKGFKNCCFDKAKVFDTFFAILAYILNSERSIQVMRDCSQVDYVSGLNNFKYFHEKLFQEMQKAVKDGSKLSVGLISINQLNKLNSVSGHAAGDKNISIIANIIKKNMRAFDTASRYGNKFIILFPNIGKEEVNTIIQKVFDETEDSFKKDGQEILSLNAGVSEFPGDGSNERTILDIAEGRRIDAKREKRWAVI</sequence>
<dbReference type="Gene3D" id="3.30.70.270">
    <property type="match status" value="1"/>
</dbReference>
<dbReference type="EMBL" id="SHMQ01000009">
    <property type="protein sequence ID" value="RZV39553.1"/>
    <property type="molecule type" value="Genomic_DNA"/>
</dbReference>
<dbReference type="SMART" id="SM00267">
    <property type="entry name" value="GGDEF"/>
    <property type="match status" value="1"/>
</dbReference>
<organism evidence="2 3">
    <name type="scientific">Candidatus Acidulodesulfobacterium acidiphilum</name>
    <dbReference type="NCBI Taxonomy" id="2597224"/>
    <lineage>
        <taxon>Bacteria</taxon>
        <taxon>Deltaproteobacteria</taxon>
        <taxon>Candidatus Acidulodesulfobacterales</taxon>
        <taxon>Candidatus Acidulodesulfobacterium</taxon>
    </lineage>
</organism>
<dbReference type="NCBIfam" id="TIGR00254">
    <property type="entry name" value="GGDEF"/>
    <property type="match status" value="1"/>
</dbReference>
<dbReference type="InterPro" id="IPR052155">
    <property type="entry name" value="Biofilm_reg_signaling"/>
</dbReference>
<dbReference type="InterPro" id="IPR043128">
    <property type="entry name" value="Rev_trsase/Diguanyl_cyclase"/>
</dbReference>
<feature type="domain" description="GGDEF" evidence="1">
    <location>
        <begin position="208"/>
        <end position="334"/>
    </location>
</feature>
<dbReference type="Proteomes" id="UP000322454">
    <property type="component" value="Unassembled WGS sequence"/>
</dbReference>
<name>A0A520XEF9_9DELT</name>
<evidence type="ECO:0000313" key="3">
    <source>
        <dbReference type="Proteomes" id="UP000322454"/>
    </source>
</evidence>
<dbReference type="InterPro" id="IPR000160">
    <property type="entry name" value="GGDEF_dom"/>
</dbReference>
<accession>A0A520XEF9</accession>
<reference evidence="2 3" key="1">
    <citation type="submission" date="2019-01" db="EMBL/GenBank/DDBJ databases">
        <title>Insights into ecological role of a new deltaproteobacterial order Candidatus Sinidesulfobacterales (Sva0485) by metagenomics and metatranscriptomics.</title>
        <authorList>
            <person name="Tan S."/>
            <person name="Liu J."/>
            <person name="Fang Y."/>
            <person name="Hedlund B."/>
            <person name="Lian Z.-H."/>
            <person name="Huang L.-Y."/>
            <person name="Li J.-T."/>
            <person name="Huang L.-N."/>
            <person name="Li W.-J."/>
            <person name="Jiang H.-C."/>
            <person name="Dong H.-L."/>
            <person name="Shu W.-S."/>
        </authorList>
    </citation>
    <scope>NUCLEOTIDE SEQUENCE [LARGE SCALE GENOMIC DNA]</scope>
    <source>
        <strain evidence="2">AP4</strain>
    </source>
</reference>